<dbReference type="Pfam" id="PF20392">
    <property type="entry name" value="DUF6687"/>
    <property type="match status" value="1"/>
</dbReference>
<keyword evidence="2" id="KW-1185">Reference proteome</keyword>
<accession>A0A511V9Y0</accession>
<name>A0A511V9Y0_9BACL</name>
<organism evidence="1 2">
    <name type="scientific">Aneurinibacillus danicus</name>
    <dbReference type="NCBI Taxonomy" id="267746"/>
    <lineage>
        <taxon>Bacteria</taxon>
        <taxon>Bacillati</taxon>
        <taxon>Bacillota</taxon>
        <taxon>Bacilli</taxon>
        <taxon>Bacillales</taxon>
        <taxon>Paenibacillaceae</taxon>
        <taxon>Aneurinibacillus group</taxon>
        <taxon>Aneurinibacillus</taxon>
    </lineage>
</organism>
<dbReference type="InterPro" id="IPR046509">
    <property type="entry name" value="DUF6687"/>
</dbReference>
<evidence type="ECO:0000313" key="2">
    <source>
        <dbReference type="Proteomes" id="UP000321157"/>
    </source>
</evidence>
<dbReference type="Proteomes" id="UP000321157">
    <property type="component" value="Unassembled WGS sequence"/>
</dbReference>
<dbReference type="EMBL" id="BJXX01000078">
    <property type="protein sequence ID" value="GEN34393.1"/>
    <property type="molecule type" value="Genomic_DNA"/>
</dbReference>
<comment type="caution">
    <text evidence="1">The sequence shown here is derived from an EMBL/GenBank/DDBJ whole genome shotgun (WGS) entry which is preliminary data.</text>
</comment>
<dbReference type="OrthoDB" id="2379877at2"/>
<protein>
    <submittedName>
        <fullName evidence="1">Uncharacterized protein</fullName>
    </submittedName>
</protein>
<gene>
    <name evidence="1" type="ORF">ADA01nite_18530</name>
</gene>
<sequence length="355" mass="40042">MIANYYILGSKTRRPASNRTIFTDGAPDATFRSDMDLELSHWIPNRTPGVYKADTSTEICMNFLSRNDTNDWDLAVNNHVDVDGVLAVFTLVHSKQALEHRNTIVQAAEMGDFSGWGDLKAQRLYQGLTLLMDDLKASGTDTQQVYEACFERAFSLLEGAEDDPRIMKGIEALQSSVARIDAGHIIRHEIHSRFVHYHIPAALAEKSLTKALKVPAFNEALQDDMWLHPQARNRLDQEKVQLISVETPDGWYYDLWYPGYMWADTPHSWRAPGFVFNGSTNGYLYGYAPLEEAVQTLRQDEPANGGWTLAKELSPFSSVKGRNFPVVLSFLSEDYEPMASQLAPDRVAMILSRAF</sequence>
<evidence type="ECO:0000313" key="1">
    <source>
        <dbReference type="EMBL" id="GEN34393.1"/>
    </source>
</evidence>
<reference evidence="1 2" key="1">
    <citation type="submission" date="2019-07" db="EMBL/GenBank/DDBJ databases">
        <title>Whole genome shotgun sequence of Aneurinibacillus danicus NBRC 102444.</title>
        <authorList>
            <person name="Hosoyama A."/>
            <person name="Uohara A."/>
            <person name="Ohji S."/>
            <person name="Ichikawa N."/>
        </authorList>
    </citation>
    <scope>NUCLEOTIDE SEQUENCE [LARGE SCALE GENOMIC DNA]</scope>
    <source>
        <strain evidence="1 2">NBRC 102444</strain>
    </source>
</reference>
<dbReference type="AlphaFoldDB" id="A0A511V9Y0"/>
<dbReference type="RefSeq" id="WP_146809666.1">
    <property type="nucleotide sequence ID" value="NZ_BJXX01000078.1"/>
</dbReference>
<proteinExistence type="predicted"/>